<dbReference type="InterPro" id="IPR036389">
    <property type="entry name" value="RNase_III_sf"/>
</dbReference>
<dbReference type="InterPro" id="IPR000999">
    <property type="entry name" value="RNase_III_dom"/>
</dbReference>
<comment type="caution">
    <text evidence="2">The sequence shown here is derived from an EMBL/GenBank/DDBJ whole genome shotgun (WGS) entry which is preliminary data.</text>
</comment>
<dbReference type="RefSeq" id="XP_033424321.1">
    <property type="nucleotide sequence ID" value="XM_033573769.1"/>
</dbReference>
<evidence type="ECO:0000313" key="2">
    <source>
        <dbReference type="EMBL" id="KAA8644960.1"/>
    </source>
</evidence>
<accession>A0A5M9MHW9</accession>
<dbReference type="SUPFAM" id="SSF69065">
    <property type="entry name" value="RNase III domain-like"/>
    <property type="match status" value="1"/>
</dbReference>
<evidence type="ECO:0000259" key="1">
    <source>
        <dbReference type="PROSITE" id="PS50142"/>
    </source>
</evidence>
<name>A0A5M9MHW9_9EURO</name>
<feature type="domain" description="RNase III" evidence="1">
    <location>
        <begin position="5"/>
        <end position="57"/>
    </location>
</feature>
<dbReference type="GO" id="GO:0006396">
    <property type="term" value="P:RNA processing"/>
    <property type="evidence" value="ECO:0007669"/>
    <property type="project" value="InterPro"/>
</dbReference>
<dbReference type="OrthoDB" id="67027at2759"/>
<dbReference type="Proteomes" id="UP000324241">
    <property type="component" value="Unassembled WGS sequence"/>
</dbReference>
<gene>
    <name evidence="2" type="ORF">ATNIH1004_009171</name>
</gene>
<dbReference type="GeneID" id="54331873"/>
<dbReference type="EMBL" id="QUQM01000006">
    <property type="protein sequence ID" value="KAA8644960.1"/>
    <property type="molecule type" value="Genomic_DNA"/>
</dbReference>
<dbReference type="PROSITE" id="PS50142">
    <property type="entry name" value="RNASE_3_2"/>
    <property type="match status" value="1"/>
</dbReference>
<reference evidence="2 3" key="1">
    <citation type="submission" date="2019-08" db="EMBL/GenBank/DDBJ databases">
        <title>The genome sequence of a newly discovered highly antifungal drug resistant Aspergillus species, Aspergillus tanneri NIH 1004.</title>
        <authorList>
            <person name="Mounaud S."/>
            <person name="Singh I."/>
            <person name="Joardar V."/>
            <person name="Pakala S."/>
            <person name="Pakala S."/>
            <person name="Venepally P."/>
            <person name="Chung J.K."/>
            <person name="Losada L."/>
            <person name="Nierman W.C."/>
        </authorList>
    </citation>
    <scope>NUCLEOTIDE SEQUENCE [LARGE SCALE GENOMIC DNA]</scope>
    <source>
        <strain evidence="2 3">NIH1004</strain>
    </source>
</reference>
<organism evidence="2 3">
    <name type="scientific">Aspergillus tanneri</name>
    <dbReference type="NCBI Taxonomy" id="1220188"/>
    <lineage>
        <taxon>Eukaryota</taxon>
        <taxon>Fungi</taxon>
        <taxon>Dikarya</taxon>
        <taxon>Ascomycota</taxon>
        <taxon>Pezizomycotina</taxon>
        <taxon>Eurotiomycetes</taxon>
        <taxon>Eurotiomycetidae</taxon>
        <taxon>Eurotiales</taxon>
        <taxon>Aspergillaceae</taxon>
        <taxon>Aspergillus</taxon>
        <taxon>Aspergillus subgen. Circumdati</taxon>
    </lineage>
</organism>
<protein>
    <recommendedName>
        <fullName evidence="1">RNase III domain-containing protein</fullName>
    </recommendedName>
</protein>
<proteinExistence type="predicted"/>
<dbReference type="Gene3D" id="1.10.1520.10">
    <property type="entry name" value="Ribonuclease III domain"/>
    <property type="match status" value="1"/>
</dbReference>
<dbReference type="GO" id="GO:0004525">
    <property type="term" value="F:ribonuclease III activity"/>
    <property type="evidence" value="ECO:0007669"/>
    <property type="project" value="InterPro"/>
</dbReference>
<evidence type="ECO:0000313" key="3">
    <source>
        <dbReference type="Proteomes" id="UP000324241"/>
    </source>
</evidence>
<dbReference type="AlphaFoldDB" id="A0A5M9MHW9"/>
<sequence>MPTNTSEFEDLIGHSFRHEDLMEEALQEAGAGTPGNERLALIGDKVLALMLLQNWYQTGNSTGRN</sequence>